<accession>A0A1Z1M8F4</accession>
<dbReference type="RefSeq" id="YP_009393704.1">
    <property type="nucleotide sequence ID" value="NC_035269.1"/>
</dbReference>
<dbReference type="EMBL" id="MF101422">
    <property type="protein sequence ID" value="ARW62266.1"/>
    <property type="molecule type" value="Genomic_DNA"/>
</dbReference>
<dbReference type="GeneID" id="33355446"/>
<dbReference type="AlphaFoldDB" id="A0A1Z1M8F4"/>
<name>A0A1Z1M8F4_9FLOR</name>
<protein>
    <submittedName>
        <fullName evidence="1">Uncharacterized protein</fullName>
    </submittedName>
</protein>
<keyword evidence="1" id="KW-0934">Plastid</keyword>
<gene>
    <name evidence="1" type="primary">ycf58</name>
</gene>
<sequence length="143" mass="17398">MNFFDNFSGHWITKKSIFIHKYNAKYAYEEKIKIIKNNYANDIYNYQSMYNINNKNVNLYFNIFNLDCSNNSLNKKTKIIKNQYRIKKNNHDLLKVHLNLNNNLTYNEYIYFINKNFNTSISFIKENKNYLVTIFTSYIKVYS</sequence>
<reference evidence="1" key="1">
    <citation type="journal article" date="2017" name="J. Phycol.">
        <title>Analysis of chloroplast genomes and a supermatrix inform reclassification of the Rhodomelaceae (Rhodophyta).</title>
        <authorList>
            <person name="Diaz-Tapia P."/>
            <person name="Maggs C.A."/>
            <person name="West J.A."/>
            <person name="Verbruggen H."/>
        </authorList>
    </citation>
    <scope>NUCLEOTIDE SEQUENCE</scope>
    <source>
        <strain evidence="1">JW4523</strain>
    </source>
</reference>
<geneLocation type="chloroplast" evidence="1"/>
<dbReference type="InterPro" id="IPR012674">
    <property type="entry name" value="Calycin"/>
</dbReference>
<evidence type="ECO:0000313" key="1">
    <source>
        <dbReference type="EMBL" id="ARW62266.1"/>
    </source>
</evidence>
<keyword evidence="1" id="KW-0150">Chloroplast</keyword>
<proteinExistence type="predicted"/>
<organism evidence="1">
    <name type="scientific">Caloglossa beccarii</name>
    <dbReference type="NCBI Taxonomy" id="131038"/>
    <lineage>
        <taxon>Eukaryota</taxon>
        <taxon>Rhodophyta</taxon>
        <taxon>Florideophyceae</taxon>
        <taxon>Rhodymeniophycidae</taxon>
        <taxon>Ceramiales</taxon>
        <taxon>Delesseriaceae</taxon>
        <taxon>Caloglossa</taxon>
    </lineage>
</organism>
<dbReference type="Gene3D" id="2.40.128.20">
    <property type="match status" value="1"/>
</dbReference>